<dbReference type="GO" id="GO:0016787">
    <property type="term" value="F:hydrolase activity"/>
    <property type="evidence" value="ECO:0007669"/>
    <property type="project" value="UniProtKB-KW"/>
</dbReference>
<keyword evidence="6" id="KW-1185">Reference proteome</keyword>
<dbReference type="NCBIfam" id="NF047751">
    <property type="entry name" value="HepT_toxin"/>
    <property type="match status" value="1"/>
</dbReference>
<keyword evidence="2" id="KW-0540">Nuclease</keyword>
<evidence type="ECO:0000256" key="2">
    <source>
        <dbReference type="ARBA" id="ARBA00022722"/>
    </source>
</evidence>
<evidence type="ECO:0000256" key="4">
    <source>
        <dbReference type="ARBA" id="ARBA00024207"/>
    </source>
</evidence>
<comment type="similarity">
    <text evidence="4">Belongs to the HepT RNase toxin family.</text>
</comment>
<name>A0A1X7AMV7_9GAMM</name>
<evidence type="ECO:0000313" key="5">
    <source>
        <dbReference type="EMBL" id="SMA49373.1"/>
    </source>
</evidence>
<dbReference type="InterPro" id="IPR052379">
    <property type="entry name" value="Type_VII_TA_RNase"/>
</dbReference>
<evidence type="ECO:0000313" key="6">
    <source>
        <dbReference type="Proteomes" id="UP000196573"/>
    </source>
</evidence>
<dbReference type="PANTHER" id="PTHR33397:SF3">
    <property type="entry name" value="MRNA NUCLEASE HEPT"/>
    <property type="match status" value="1"/>
</dbReference>
<evidence type="ECO:0000256" key="3">
    <source>
        <dbReference type="ARBA" id="ARBA00022801"/>
    </source>
</evidence>
<dbReference type="PANTHER" id="PTHR33397">
    <property type="entry name" value="UPF0331 PROTEIN YUTE"/>
    <property type="match status" value="1"/>
</dbReference>
<reference evidence="5 6" key="1">
    <citation type="submission" date="2017-03" db="EMBL/GenBank/DDBJ databases">
        <authorList>
            <person name="Afonso C.L."/>
            <person name="Miller P.J."/>
            <person name="Scott M.A."/>
            <person name="Spackman E."/>
            <person name="Goraichik I."/>
            <person name="Dimitrov K.M."/>
            <person name="Suarez D.L."/>
            <person name="Swayne D.E."/>
        </authorList>
    </citation>
    <scope>NUCLEOTIDE SEQUENCE [LARGE SCALE GENOMIC DNA]</scope>
    <source>
        <strain evidence="5">SB41UT1</strain>
    </source>
</reference>
<organism evidence="5 6">
    <name type="scientific">Parendozoicomonas haliclonae</name>
    <dbReference type="NCBI Taxonomy" id="1960125"/>
    <lineage>
        <taxon>Bacteria</taxon>
        <taxon>Pseudomonadati</taxon>
        <taxon>Pseudomonadota</taxon>
        <taxon>Gammaproteobacteria</taxon>
        <taxon>Oceanospirillales</taxon>
        <taxon>Endozoicomonadaceae</taxon>
        <taxon>Parendozoicomonas</taxon>
    </lineage>
</organism>
<dbReference type="InterPro" id="IPR008201">
    <property type="entry name" value="HepT-like"/>
</dbReference>
<keyword evidence="1" id="KW-1277">Toxin-antitoxin system</keyword>
<dbReference type="GO" id="GO:0110001">
    <property type="term" value="C:toxin-antitoxin complex"/>
    <property type="evidence" value="ECO:0007669"/>
    <property type="project" value="InterPro"/>
</dbReference>
<dbReference type="Gene3D" id="1.20.120.580">
    <property type="entry name" value="bsu32300-like"/>
    <property type="match status" value="1"/>
</dbReference>
<dbReference type="Proteomes" id="UP000196573">
    <property type="component" value="Unassembled WGS sequence"/>
</dbReference>
<dbReference type="AlphaFoldDB" id="A0A1X7AMV7"/>
<dbReference type="Pfam" id="PF01934">
    <property type="entry name" value="HepT-like"/>
    <property type="match status" value="1"/>
</dbReference>
<keyword evidence="3" id="KW-0378">Hydrolase</keyword>
<dbReference type="EMBL" id="FWPT01000007">
    <property type="protein sequence ID" value="SMA49373.1"/>
    <property type="molecule type" value="Genomic_DNA"/>
</dbReference>
<dbReference type="RefSeq" id="WP_087111829.1">
    <property type="nucleotide sequence ID" value="NZ_CBCSCN010000007.1"/>
</dbReference>
<dbReference type="GO" id="GO:0004540">
    <property type="term" value="F:RNA nuclease activity"/>
    <property type="evidence" value="ECO:0007669"/>
    <property type="project" value="InterPro"/>
</dbReference>
<protein>
    <recommendedName>
        <fullName evidence="7">DUF86 domain-containing protein</fullName>
    </recommendedName>
</protein>
<dbReference type="OrthoDB" id="9796612at2"/>
<evidence type="ECO:0008006" key="7">
    <source>
        <dbReference type="Google" id="ProtNLM"/>
    </source>
</evidence>
<gene>
    <name evidence="5" type="ORF">EHSB41UT_03217</name>
</gene>
<proteinExistence type="inferred from homology"/>
<evidence type="ECO:0000256" key="1">
    <source>
        <dbReference type="ARBA" id="ARBA00022649"/>
    </source>
</evidence>
<dbReference type="InterPro" id="IPR037038">
    <property type="entry name" value="HepT-like_sf"/>
</dbReference>
<sequence length="137" mass="15799">MDDVLLNKMAIIERCLARVDEEYCGHEEELMTNFTRQDAIILNIQRACQACIDMGNRTLALLKSQTVQESREVFDVLAEKKIISAELAHRMKMMVGFRNIAVHEYQRLDINIMKAVIEEHLGDLRFFGKTLLASQLD</sequence>
<accession>A0A1X7AMV7</accession>